<sequence>MVQGSTTFQEDNQNKREIFRKNGSITYSNTLLVNEQSDHLMVSNRRRPWTLETLKALKVRCRPFGRLNNVVSFTNKFDDLGRKQVKSKASIS</sequence>
<protein>
    <submittedName>
        <fullName evidence="1">SFRICE_038104</fullName>
    </submittedName>
</protein>
<evidence type="ECO:0000313" key="1">
    <source>
        <dbReference type="EMBL" id="SOQ46218.1"/>
    </source>
</evidence>
<dbReference type="AlphaFoldDB" id="A0A2H1VZG6"/>
<reference evidence="1" key="1">
    <citation type="submission" date="2016-07" db="EMBL/GenBank/DDBJ databases">
        <authorList>
            <person name="Bretaudeau A."/>
        </authorList>
    </citation>
    <scope>NUCLEOTIDE SEQUENCE</scope>
    <source>
        <strain evidence="1">Rice</strain>
        <tissue evidence="1">Whole body</tissue>
    </source>
</reference>
<gene>
    <name evidence="1" type="ORF">SFRICE_038104</name>
</gene>
<name>A0A2H1VZG6_SPOFR</name>
<dbReference type="EMBL" id="ODYU01005410">
    <property type="protein sequence ID" value="SOQ46218.1"/>
    <property type="molecule type" value="Genomic_DNA"/>
</dbReference>
<proteinExistence type="predicted"/>
<organism evidence="1">
    <name type="scientific">Spodoptera frugiperda</name>
    <name type="common">Fall armyworm</name>
    <dbReference type="NCBI Taxonomy" id="7108"/>
    <lineage>
        <taxon>Eukaryota</taxon>
        <taxon>Metazoa</taxon>
        <taxon>Ecdysozoa</taxon>
        <taxon>Arthropoda</taxon>
        <taxon>Hexapoda</taxon>
        <taxon>Insecta</taxon>
        <taxon>Pterygota</taxon>
        <taxon>Neoptera</taxon>
        <taxon>Endopterygota</taxon>
        <taxon>Lepidoptera</taxon>
        <taxon>Glossata</taxon>
        <taxon>Ditrysia</taxon>
        <taxon>Noctuoidea</taxon>
        <taxon>Noctuidae</taxon>
        <taxon>Amphipyrinae</taxon>
        <taxon>Spodoptera</taxon>
    </lineage>
</organism>
<accession>A0A2H1VZG6</accession>